<evidence type="ECO:0000313" key="2">
    <source>
        <dbReference type="EMBL" id="TFL06101.1"/>
    </source>
</evidence>
<dbReference type="AlphaFoldDB" id="A0A5C3QZY3"/>
<feature type="signal peptide" evidence="1">
    <location>
        <begin position="1"/>
        <end position="16"/>
    </location>
</feature>
<dbReference type="Proteomes" id="UP000305067">
    <property type="component" value="Unassembled WGS sequence"/>
</dbReference>
<dbReference type="EMBL" id="ML178815">
    <property type="protein sequence ID" value="TFL06101.1"/>
    <property type="molecule type" value="Genomic_DNA"/>
</dbReference>
<evidence type="ECO:0000313" key="3">
    <source>
        <dbReference type="Proteomes" id="UP000305067"/>
    </source>
</evidence>
<gene>
    <name evidence="2" type="ORF">BDV98DRAFT_138148</name>
</gene>
<name>A0A5C3QZY3_9AGAR</name>
<keyword evidence="1" id="KW-0732">Signal</keyword>
<keyword evidence="3" id="KW-1185">Reference proteome</keyword>
<evidence type="ECO:0000256" key="1">
    <source>
        <dbReference type="SAM" id="SignalP"/>
    </source>
</evidence>
<protein>
    <recommendedName>
        <fullName evidence="4">Secreted protein</fullName>
    </recommendedName>
</protein>
<feature type="chain" id="PRO_5022891740" description="Secreted protein" evidence="1">
    <location>
        <begin position="17"/>
        <end position="116"/>
    </location>
</feature>
<proteinExistence type="predicted"/>
<evidence type="ECO:0008006" key="4">
    <source>
        <dbReference type="Google" id="ProtNLM"/>
    </source>
</evidence>
<sequence length="116" mass="12516">MPFPVCAFLACHLTQAVSVRDFQPQIPTSSYCDALHVNSSDTAVRTVNKQHGRTARSLIARSANSESAETCLAMGYEQRYYRADSGRKDDGCVAPWPRGVRAGTAGTRAECGGFGE</sequence>
<accession>A0A5C3QZY3</accession>
<reference evidence="2 3" key="1">
    <citation type="journal article" date="2019" name="Nat. Ecol. Evol.">
        <title>Megaphylogeny resolves global patterns of mushroom evolution.</title>
        <authorList>
            <person name="Varga T."/>
            <person name="Krizsan K."/>
            <person name="Foldi C."/>
            <person name="Dima B."/>
            <person name="Sanchez-Garcia M."/>
            <person name="Sanchez-Ramirez S."/>
            <person name="Szollosi G.J."/>
            <person name="Szarkandi J.G."/>
            <person name="Papp V."/>
            <person name="Albert L."/>
            <person name="Andreopoulos W."/>
            <person name="Angelini C."/>
            <person name="Antonin V."/>
            <person name="Barry K.W."/>
            <person name="Bougher N.L."/>
            <person name="Buchanan P."/>
            <person name="Buyck B."/>
            <person name="Bense V."/>
            <person name="Catcheside P."/>
            <person name="Chovatia M."/>
            <person name="Cooper J."/>
            <person name="Damon W."/>
            <person name="Desjardin D."/>
            <person name="Finy P."/>
            <person name="Geml J."/>
            <person name="Haridas S."/>
            <person name="Hughes K."/>
            <person name="Justo A."/>
            <person name="Karasinski D."/>
            <person name="Kautmanova I."/>
            <person name="Kiss B."/>
            <person name="Kocsube S."/>
            <person name="Kotiranta H."/>
            <person name="LaButti K.M."/>
            <person name="Lechner B.E."/>
            <person name="Liimatainen K."/>
            <person name="Lipzen A."/>
            <person name="Lukacs Z."/>
            <person name="Mihaltcheva S."/>
            <person name="Morgado L.N."/>
            <person name="Niskanen T."/>
            <person name="Noordeloos M.E."/>
            <person name="Ohm R.A."/>
            <person name="Ortiz-Santana B."/>
            <person name="Ovrebo C."/>
            <person name="Racz N."/>
            <person name="Riley R."/>
            <person name="Savchenko A."/>
            <person name="Shiryaev A."/>
            <person name="Soop K."/>
            <person name="Spirin V."/>
            <person name="Szebenyi C."/>
            <person name="Tomsovsky M."/>
            <person name="Tulloss R.E."/>
            <person name="Uehling J."/>
            <person name="Grigoriev I.V."/>
            <person name="Vagvolgyi C."/>
            <person name="Papp T."/>
            <person name="Martin F.M."/>
            <person name="Miettinen O."/>
            <person name="Hibbett D.S."/>
            <person name="Nagy L.G."/>
        </authorList>
    </citation>
    <scope>NUCLEOTIDE SEQUENCE [LARGE SCALE GENOMIC DNA]</scope>
    <source>
        <strain evidence="2 3">CBS 309.79</strain>
    </source>
</reference>
<organism evidence="2 3">
    <name type="scientific">Pterulicium gracile</name>
    <dbReference type="NCBI Taxonomy" id="1884261"/>
    <lineage>
        <taxon>Eukaryota</taxon>
        <taxon>Fungi</taxon>
        <taxon>Dikarya</taxon>
        <taxon>Basidiomycota</taxon>
        <taxon>Agaricomycotina</taxon>
        <taxon>Agaricomycetes</taxon>
        <taxon>Agaricomycetidae</taxon>
        <taxon>Agaricales</taxon>
        <taxon>Pleurotineae</taxon>
        <taxon>Pterulaceae</taxon>
        <taxon>Pterulicium</taxon>
    </lineage>
</organism>